<accession>A4EC17</accession>
<comment type="caution">
    <text evidence="1">The sequence shown here is derived from an EMBL/GenBank/DDBJ whole genome shotgun (WGS) entry which is preliminary data.</text>
</comment>
<evidence type="ECO:0000313" key="2">
    <source>
        <dbReference type="Proteomes" id="UP000002979"/>
    </source>
</evidence>
<evidence type="ECO:0000313" key="1">
    <source>
        <dbReference type="EMBL" id="EBA38909.1"/>
    </source>
</evidence>
<gene>
    <name evidence="1" type="ORF">COLAER_01995</name>
</gene>
<name>A4EC17_COLAA</name>
<dbReference type="EMBL" id="AAVN02000009">
    <property type="protein sequence ID" value="EBA38909.1"/>
    <property type="molecule type" value="Genomic_DNA"/>
</dbReference>
<proteinExistence type="predicted"/>
<reference evidence="1 2" key="2">
    <citation type="submission" date="2007-04" db="EMBL/GenBank/DDBJ databases">
        <authorList>
            <person name="Fulton L."/>
            <person name="Clifton S."/>
            <person name="Fulton B."/>
            <person name="Xu J."/>
            <person name="Minx P."/>
            <person name="Mardis E.R."/>
            <person name="Wilson R.K."/>
        </authorList>
    </citation>
    <scope>NUCLEOTIDE SEQUENCE [LARGE SCALE GENOMIC DNA]</scope>
    <source>
        <strain evidence="2">ATCC 25986 / DSM 3979 / JCM 10188 / KCTC 3647 / NCTC 11838 / VPI 1003</strain>
    </source>
</reference>
<sequence>MRPDGDGAKRPATGAGTETGCVVGASATGVAMLRALISMRTSIARGAMGRRHCGPQVVEPRIAYGVLQTRCFDSCPSTRHLRRQKPRQLFATAGVSAEKGDMILERTAKGQTVFAQLLYAPRLAAQSARAAPTQSRYTCD</sequence>
<dbReference type="Proteomes" id="UP000002979">
    <property type="component" value="Unassembled WGS sequence"/>
</dbReference>
<protein>
    <submittedName>
        <fullName evidence="1">Uncharacterized protein</fullName>
    </submittedName>
</protein>
<organism evidence="1 2">
    <name type="scientific">Collinsella aerofaciens (strain ATCC 25986 / DSM 3979 / JCM 10188 / KCTC 3647 / NCTC 11838 / VPI 1003)</name>
    <dbReference type="NCBI Taxonomy" id="411903"/>
    <lineage>
        <taxon>Bacteria</taxon>
        <taxon>Bacillati</taxon>
        <taxon>Actinomycetota</taxon>
        <taxon>Coriobacteriia</taxon>
        <taxon>Coriobacteriales</taxon>
        <taxon>Coriobacteriaceae</taxon>
        <taxon>Collinsella</taxon>
    </lineage>
</organism>
<reference evidence="1 2" key="1">
    <citation type="submission" date="2007-01" db="EMBL/GenBank/DDBJ databases">
        <title>Draft genome sequence of Collinsella aerofaciens (ATCC 25986).</title>
        <authorList>
            <person name="Sudarsanam P."/>
            <person name="Ley R."/>
            <person name="Guruge J."/>
            <person name="Turnbaugh P.J."/>
            <person name="Mahowald M."/>
            <person name="Liep D."/>
            <person name="Gordon J."/>
        </authorList>
    </citation>
    <scope>NUCLEOTIDE SEQUENCE [LARGE SCALE GENOMIC DNA]</scope>
    <source>
        <strain evidence="2">ATCC 25986 / DSM 3979 / JCM 10188 / KCTC 3647 / NCTC 11838 / VPI 1003</strain>
    </source>
</reference>
<dbReference type="AlphaFoldDB" id="A4EC17"/>